<dbReference type="Pfam" id="PF09720">
    <property type="entry name" value="Unstab_antitox"/>
    <property type="match status" value="1"/>
</dbReference>
<gene>
    <name evidence="1" type="ORF">ACFPO9_21865</name>
</gene>
<accession>A0ABW0S630</accession>
<dbReference type="InterPro" id="IPR013406">
    <property type="entry name" value="CHP02574_addiction_mod"/>
</dbReference>
<evidence type="ECO:0000313" key="1">
    <source>
        <dbReference type="EMBL" id="MFC5551175.1"/>
    </source>
</evidence>
<dbReference type="RefSeq" id="WP_379774859.1">
    <property type="nucleotide sequence ID" value="NZ_JBHSMZ010000016.1"/>
</dbReference>
<comment type="caution">
    <text evidence="1">The sequence shown here is derived from an EMBL/GenBank/DDBJ whole genome shotgun (WGS) entry which is preliminary data.</text>
</comment>
<dbReference type="EMBL" id="JBHSMZ010000016">
    <property type="protein sequence ID" value="MFC5551175.1"/>
    <property type="molecule type" value="Genomic_DNA"/>
</dbReference>
<sequence>MSTVAELAAEIQQLSAADKHLLMQLLLTDSDESEQDAEEAYRAEIVRRVKAIRNGEAAIKALQDWQE</sequence>
<name>A0ABW0S630_9BURK</name>
<keyword evidence="2" id="KW-1185">Reference proteome</keyword>
<proteinExistence type="predicted"/>
<evidence type="ECO:0000313" key="2">
    <source>
        <dbReference type="Proteomes" id="UP001596086"/>
    </source>
</evidence>
<protein>
    <submittedName>
        <fullName evidence="1">Addiction module protein</fullName>
    </submittedName>
</protein>
<reference evidence="2" key="1">
    <citation type="journal article" date="2019" name="Int. J. Syst. Evol. Microbiol.">
        <title>The Global Catalogue of Microorganisms (GCM) 10K type strain sequencing project: providing services to taxonomists for standard genome sequencing and annotation.</title>
        <authorList>
            <consortium name="The Broad Institute Genomics Platform"/>
            <consortium name="The Broad Institute Genome Sequencing Center for Infectious Disease"/>
            <person name="Wu L."/>
            <person name="Ma J."/>
        </authorList>
    </citation>
    <scope>NUCLEOTIDE SEQUENCE [LARGE SCALE GENOMIC DNA]</scope>
    <source>
        <strain evidence="2">CGMCC 4.5798</strain>
    </source>
</reference>
<organism evidence="1 2">
    <name type="scientific">Massilia aerilata</name>
    <dbReference type="NCBI Taxonomy" id="453817"/>
    <lineage>
        <taxon>Bacteria</taxon>
        <taxon>Pseudomonadati</taxon>
        <taxon>Pseudomonadota</taxon>
        <taxon>Betaproteobacteria</taxon>
        <taxon>Burkholderiales</taxon>
        <taxon>Oxalobacteraceae</taxon>
        <taxon>Telluria group</taxon>
        <taxon>Massilia</taxon>
    </lineage>
</organism>
<dbReference type="Proteomes" id="UP001596086">
    <property type="component" value="Unassembled WGS sequence"/>
</dbReference>